<dbReference type="AlphaFoldDB" id="A0A7X1E4N7"/>
<gene>
    <name evidence="2" type="ORF">H5P30_13130</name>
</gene>
<evidence type="ECO:0000313" key="2">
    <source>
        <dbReference type="EMBL" id="MBC2602720.1"/>
    </source>
</evidence>
<reference evidence="2 3" key="1">
    <citation type="submission" date="2020-07" db="EMBL/GenBank/DDBJ databases">
        <authorList>
            <person name="Feng X."/>
        </authorList>
    </citation>
    <scope>NUCLEOTIDE SEQUENCE [LARGE SCALE GENOMIC DNA]</scope>
    <source>
        <strain evidence="2 3">JCM14086</strain>
    </source>
</reference>
<proteinExistence type="predicted"/>
<name>A0A7X1E4N7_9BACT</name>
<protein>
    <submittedName>
        <fullName evidence="2">Uncharacterized protein</fullName>
    </submittedName>
</protein>
<feature type="compositionally biased region" description="Polar residues" evidence="1">
    <location>
        <begin position="1"/>
        <end position="11"/>
    </location>
</feature>
<comment type="caution">
    <text evidence="2">The sequence shown here is derived from an EMBL/GenBank/DDBJ whole genome shotgun (WGS) entry which is preliminary data.</text>
</comment>
<keyword evidence="3" id="KW-1185">Reference proteome</keyword>
<accession>A0A7X1E4N7</accession>
<dbReference type="RefSeq" id="WP_185693385.1">
    <property type="nucleotide sequence ID" value="NZ_JACHVA010000101.1"/>
</dbReference>
<dbReference type="Proteomes" id="UP000525652">
    <property type="component" value="Unassembled WGS sequence"/>
</dbReference>
<feature type="region of interest" description="Disordered" evidence="1">
    <location>
        <begin position="1"/>
        <end position="24"/>
    </location>
</feature>
<evidence type="ECO:0000256" key="1">
    <source>
        <dbReference type="SAM" id="MobiDB-lite"/>
    </source>
</evidence>
<dbReference type="EMBL" id="JACHVA010000101">
    <property type="protein sequence ID" value="MBC2602720.1"/>
    <property type="molecule type" value="Genomic_DNA"/>
</dbReference>
<organism evidence="2 3">
    <name type="scientific">Puniceicoccus vermicola</name>
    <dbReference type="NCBI Taxonomy" id="388746"/>
    <lineage>
        <taxon>Bacteria</taxon>
        <taxon>Pseudomonadati</taxon>
        <taxon>Verrucomicrobiota</taxon>
        <taxon>Opitutia</taxon>
        <taxon>Puniceicoccales</taxon>
        <taxon>Puniceicoccaceae</taxon>
        <taxon>Puniceicoccus</taxon>
    </lineage>
</organism>
<evidence type="ECO:0000313" key="3">
    <source>
        <dbReference type="Proteomes" id="UP000525652"/>
    </source>
</evidence>
<sequence>MPVHQFLSTDSARNHPSPEVSVPAGVLYKSPANWPLEETPEGRRDRRFIRLADRPTGFETDFACLERTLHQIVPRQQQNGCFLSSEEILLPDKSDDHLGVAGMLAYYLSLTEENPDWNDALGRGLRYQIDHLCATAPNTSGRYVRYYLERDSPLDWCNTLWSLQGLNFVLEFGQPFLPRELYREALELGRDFWEHLTNYPARDENPCHNQLLEYASIGYTYGRISARPKVCQYVLDYYKSVLRKLRIEDSGRWIYTEFNRWCAHYALLSWYALEHLWVESGESLFEEDAMEMAAAFNDRISAGGYYFGGSRRDEPGYETFLYQFWLRGQVFNFDRLLLPEPSDQWRDLIYDGHNGRSLVSEMMLFAKQPSIARTSLSLSVYTLYRNRCSVRFNENGTSRHISVNGLELIEANLPDSLNSPLLWKQNGNWVEDSILAKPPPPSPLHRYGRVLGQSFSGVELRATMQRGSDWEIRTWWITDGHRLQGIAHLIAHNAVRSDQVKFVLGNPCLTETEGVVKPVFSVSNSDCSVNTFGPQQSLRSVDFLRIGDQYIRASTPMQFVRPSEDAFDGFPARNRKLWSKQKDSNRIEIVLSETSKQFHFRESLFVGMEIGGERTPPEVFDKPGIWTCGGKIGRFEATEVEGNWSYSFKPEGTKIFQLSNPAFGHA</sequence>